<name>A0ABW6RDM1_9ACTN</name>
<dbReference type="Pfam" id="PF00501">
    <property type="entry name" value="AMP-binding"/>
    <property type="match status" value="1"/>
</dbReference>
<evidence type="ECO:0000313" key="4">
    <source>
        <dbReference type="EMBL" id="MFF3339629.1"/>
    </source>
</evidence>
<dbReference type="PROSITE" id="PS00455">
    <property type="entry name" value="AMP_BINDING"/>
    <property type="match status" value="1"/>
</dbReference>
<sequence>MAEEPAVEEPAAYEPDVPARLDGLLTEAAAAAPDRTALVHGEQRISYGELDRKVTAAAEALGTLLPGPGGTVAVASVLHPDFAVAYYATARAGQVTAVVNPLLREEDLLHVLTLSGARLAFVDAGLYDRLAGIRDSLPELGTVVLIGEGTRHGLPTLGELAAGPARADAPALSPADLSAVREEVACVQFTSGTTGRPKAVRLTHRNLTVNADQIAGAHRLDGTSVTVNHLPTFHPMHLNSAVRAGAQQVLCAGPAPADAVAAANEHRATHLYSLPVRLARLAADPSLDELGLRTVARIASGGSGLPVQAAARLTQRFGIPVFQGYGLAETSPLTHSDDPDHPRHGSVGRPVAGTRCRVVDVESRAVLPSGSVGEVQVCGPQVMKGYVGGPDGTGLEPDGWLSTGDVGRIDEAGRLFLLDRLKDVFKCDNFLVSPSEVELVLGRHPRVSESVVVDLPDGFGGAVAGALVVLTTEAGAGASTEAGRAAVLAEVLETVNARLPYYQRVRRAQAVDAIPRSGNGKIQRRLLREELLAHLAEA</sequence>
<dbReference type="InterPro" id="IPR050237">
    <property type="entry name" value="ATP-dep_AMP-bd_enzyme"/>
</dbReference>
<dbReference type="PANTHER" id="PTHR43767">
    <property type="entry name" value="LONG-CHAIN-FATTY-ACID--COA LIGASE"/>
    <property type="match status" value="1"/>
</dbReference>
<proteinExistence type="predicted"/>
<evidence type="ECO:0000256" key="1">
    <source>
        <dbReference type="SAM" id="MobiDB-lite"/>
    </source>
</evidence>
<organism evidence="4 5">
    <name type="scientific">Streptomyces flavidovirens</name>
    <dbReference type="NCBI Taxonomy" id="67298"/>
    <lineage>
        <taxon>Bacteria</taxon>
        <taxon>Bacillati</taxon>
        <taxon>Actinomycetota</taxon>
        <taxon>Actinomycetes</taxon>
        <taxon>Kitasatosporales</taxon>
        <taxon>Streptomycetaceae</taxon>
        <taxon>Streptomyces</taxon>
    </lineage>
</organism>
<dbReference type="RefSeq" id="WP_355712453.1">
    <property type="nucleotide sequence ID" value="NZ_JBEXNP010000001.1"/>
</dbReference>
<feature type="domain" description="AMP-binding enzyme C-terminal" evidence="3">
    <location>
        <begin position="436"/>
        <end position="521"/>
    </location>
</feature>
<evidence type="ECO:0000259" key="2">
    <source>
        <dbReference type="Pfam" id="PF00501"/>
    </source>
</evidence>
<dbReference type="EMBL" id="JBIAPK010000003">
    <property type="protein sequence ID" value="MFF3339629.1"/>
    <property type="molecule type" value="Genomic_DNA"/>
</dbReference>
<reference evidence="4 5" key="1">
    <citation type="submission" date="2024-10" db="EMBL/GenBank/DDBJ databases">
        <title>The Natural Products Discovery Center: Release of the First 8490 Sequenced Strains for Exploring Actinobacteria Biosynthetic Diversity.</title>
        <authorList>
            <person name="Kalkreuter E."/>
            <person name="Kautsar S.A."/>
            <person name="Yang D."/>
            <person name="Bader C.D."/>
            <person name="Teijaro C.N."/>
            <person name="Fluegel L."/>
            <person name="Davis C.M."/>
            <person name="Simpson J.R."/>
            <person name="Lauterbach L."/>
            <person name="Steele A.D."/>
            <person name="Gui C."/>
            <person name="Meng S."/>
            <person name="Li G."/>
            <person name="Viehrig K."/>
            <person name="Ye F."/>
            <person name="Su P."/>
            <person name="Kiefer A.F."/>
            <person name="Nichols A."/>
            <person name="Cepeda A.J."/>
            <person name="Yan W."/>
            <person name="Fan B."/>
            <person name="Jiang Y."/>
            <person name="Adhikari A."/>
            <person name="Zheng C.-J."/>
            <person name="Schuster L."/>
            <person name="Cowan T.M."/>
            <person name="Smanski M.J."/>
            <person name="Chevrette M.G."/>
            <person name="De Carvalho L.P.S."/>
            <person name="Shen B."/>
        </authorList>
    </citation>
    <scope>NUCLEOTIDE SEQUENCE [LARGE SCALE GENOMIC DNA]</scope>
    <source>
        <strain evidence="4 5">NPDC003029</strain>
    </source>
</reference>
<protein>
    <submittedName>
        <fullName evidence="4">Class I adenylate-forming enzyme family protein</fullName>
    </submittedName>
</protein>
<keyword evidence="5" id="KW-1185">Reference proteome</keyword>
<evidence type="ECO:0000259" key="3">
    <source>
        <dbReference type="Pfam" id="PF13193"/>
    </source>
</evidence>
<dbReference type="PANTHER" id="PTHR43767:SF1">
    <property type="entry name" value="NONRIBOSOMAL PEPTIDE SYNTHASE PES1 (EUROFUNG)-RELATED"/>
    <property type="match status" value="1"/>
</dbReference>
<dbReference type="Proteomes" id="UP001601976">
    <property type="component" value="Unassembled WGS sequence"/>
</dbReference>
<comment type="caution">
    <text evidence="4">The sequence shown here is derived from an EMBL/GenBank/DDBJ whole genome shotgun (WGS) entry which is preliminary data.</text>
</comment>
<dbReference type="Pfam" id="PF13193">
    <property type="entry name" value="AMP-binding_C"/>
    <property type="match status" value="1"/>
</dbReference>
<dbReference type="Gene3D" id="3.30.300.30">
    <property type="match status" value="1"/>
</dbReference>
<dbReference type="InterPro" id="IPR042099">
    <property type="entry name" value="ANL_N_sf"/>
</dbReference>
<accession>A0ABW6RDM1</accession>
<dbReference type="InterPro" id="IPR025110">
    <property type="entry name" value="AMP-bd_C"/>
</dbReference>
<evidence type="ECO:0000313" key="5">
    <source>
        <dbReference type="Proteomes" id="UP001601976"/>
    </source>
</evidence>
<feature type="region of interest" description="Disordered" evidence="1">
    <location>
        <begin position="330"/>
        <end position="350"/>
    </location>
</feature>
<dbReference type="InterPro" id="IPR000873">
    <property type="entry name" value="AMP-dep_synth/lig_dom"/>
</dbReference>
<dbReference type="InterPro" id="IPR045851">
    <property type="entry name" value="AMP-bd_C_sf"/>
</dbReference>
<gene>
    <name evidence="4" type="ORF">ACFYWW_12990</name>
</gene>
<dbReference type="Gene3D" id="3.40.50.12780">
    <property type="entry name" value="N-terminal domain of ligase-like"/>
    <property type="match status" value="1"/>
</dbReference>
<dbReference type="SUPFAM" id="SSF56801">
    <property type="entry name" value="Acetyl-CoA synthetase-like"/>
    <property type="match status" value="1"/>
</dbReference>
<feature type="domain" description="AMP-dependent synthetase/ligase" evidence="2">
    <location>
        <begin position="26"/>
        <end position="386"/>
    </location>
</feature>
<dbReference type="InterPro" id="IPR020845">
    <property type="entry name" value="AMP-binding_CS"/>
</dbReference>